<accession>A0A517LVY0</accession>
<feature type="domain" description="FHA" evidence="1">
    <location>
        <begin position="44"/>
        <end position="93"/>
    </location>
</feature>
<dbReference type="InterPro" id="IPR001633">
    <property type="entry name" value="EAL_dom"/>
</dbReference>
<feature type="domain" description="EAL" evidence="2">
    <location>
        <begin position="134"/>
        <end position="376"/>
    </location>
</feature>
<dbReference type="SMART" id="SM00240">
    <property type="entry name" value="FHA"/>
    <property type="match status" value="1"/>
</dbReference>
<keyword evidence="4" id="KW-1185">Reference proteome</keyword>
<protein>
    <submittedName>
        <fullName evidence="3">Oxygen sensor protein DosP</fullName>
        <ecNumber evidence="3">3.1.4.52</ecNumber>
    </submittedName>
</protein>
<dbReference type="InterPro" id="IPR050706">
    <property type="entry name" value="Cyclic-di-GMP_PDE-like"/>
</dbReference>
<dbReference type="InterPro" id="IPR008984">
    <property type="entry name" value="SMAD_FHA_dom_sf"/>
</dbReference>
<dbReference type="Proteomes" id="UP000319557">
    <property type="component" value="Chromosome"/>
</dbReference>
<dbReference type="CDD" id="cd00060">
    <property type="entry name" value="FHA"/>
    <property type="match status" value="1"/>
</dbReference>
<sequence length="376" mass="41383">MTMAPNMNAPNKLSGEIGSDVWFLSGPTRPGDVSRYIPVEEEPFVVGRKANVNLTLGYNTVSSAHASLWTEEGQLWLQDLGSTNGTFVNGQRISQPVRLGEEDLVHFAEALFRIRRQSVGASMSGTIPQNVCDQALALVQFDRLMSERLVVPHFQPIVQMADSEMLGFEILGRGRVFGLESVGAMFEAASQLNLEVDLSQMLRWEGVRVGRSLPQCPVLFVNTHPAELANDGLEASLEQLRDMAGSTRLVLEIHESAVTNPELLSLLQTKLQSLGIGLAYDDFGAGQARLSELVQARPEFVKFDMSLIRGIDTASPERQRMLEALVKMVRELDIQALAEGIESKAEAEFCQSIGFDLAQGYYFGRPVPIESATDRI</sequence>
<dbReference type="AlphaFoldDB" id="A0A517LVY0"/>
<dbReference type="Pfam" id="PF00563">
    <property type="entry name" value="EAL"/>
    <property type="match status" value="1"/>
</dbReference>
<dbReference type="PROSITE" id="PS50883">
    <property type="entry name" value="EAL"/>
    <property type="match status" value="1"/>
</dbReference>
<evidence type="ECO:0000259" key="1">
    <source>
        <dbReference type="PROSITE" id="PS50006"/>
    </source>
</evidence>
<dbReference type="SUPFAM" id="SSF141868">
    <property type="entry name" value="EAL domain-like"/>
    <property type="match status" value="1"/>
</dbReference>
<dbReference type="InterPro" id="IPR035919">
    <property type="entry name" value="EAL_sf"/>
</dbReference>
<dbReference type="SMART" id="SM00052">
    <property type="entry name" value="EAL"/>
    <property type="match status" value="1"/>
</dbReference>
<dbReference type="PANTHER" id="PTHR33121">
    <property type="entry name" value="CYCLIC DI-GMP PHOSPHODIESTERASE PDEF"/>
    <property type="match status" value="1"/>
</dbReference>
<dbReference type="InterPro" id="IPR000253">
    <property type="entry name" value="FHA_dom"/>
</dbReference>
<dbReference type="PANTHER" id="PTHR33121:SF76">
    <property type="entry name" value="SIGNALING PROTEIN"/>
    <property type="match status" value="1"/>
</dbReference>
<dbReference type="CDD" id="cd01948">
    <property type="entry name" value="EAL"/>
    <property type="match status" value="1"/>
</dbReference>
<dbReference type="SUPFAM" id="SSF49879">
    <property type="entry name" value="SMAD/FHA domain"/>
    <property type="match status" value="1"/>
</dbReference>
<dbReference type="OrthoDB" id="9813903at2"/>
<dbReference type="GO" id="GO:0071111">
    <property type="term" value="F:cyclic-guanylate-specific phosphodiesterase activity"/>
    <property type="evidence" value="ECO:0007669"/>
    <property type="project" value="UniProtKB-EC"/>
</dbReference>
<dbReference type="EMBL" id="CP036261">
    <property type="protein sequence ID" value="QDS86772.1"/>
    <property type="molecule type" value="Genomic_DNA"/>
</dbReference>
<organism evidence="3 4">
    <name type="scientific">Rosistilla ulvae</name>
    <dbReference type="NCBI Taxonomy" id="1930277"/>
    <lineage>
        <taxon>Bacteria</taxon>
        <taxon>Pseudomonadati</taxon>
        <taxon>Planctomycetota</taxon>
        <taxon>Planctomycetia</taxon>
        <taxon>Pirellulales</taxon>
        <taxon>Pirellulaceae</taxon>
        <taxon>Rosistilla</taxon>
    </lineage>
</organism>
<dbReference type="Gene3D" id="2.60.200.20">
    <property type="match status" value="1"/>
</dbReference>
<keyword evidence="3" id="KW-0378">Hydrolase</keyword>
<evidence type="ECO:0000313" key="3">
    <source>
        <dbReference type="EMBL" id="QDS86772.1"/>
    </source>
</evidence>
<dbReference type="Gene3D" id="3.20.20.450">
    <property type="entry name" value="EAL domain"/>
    <property type="match status" value="1"/>
</dbReference>
<name>A0A517LVY0_9BACT</name>
<evidence type="ECO:0000259" key="2">
    <source>
        <dbReference type="PROSITE" id="PS50883"/>
    </source>
</evidence>
<dbReference type="PROSITE" id="PS50006">
    <property type="entry name" value="FHA_DOMAIN"/>
    <property type="match status" value="1"/>
</dbReference>
<gene>
    <name evidence="3" type="primary">dosP</name>
    <name evidence="3" type="ORF">EC9_09460</name>
</gene>
<reference evidence="3 4" key="1">
    <citation type="submission" date="2019-02" db="EMBL/GenBank/DDBJ databases">
        <title>Deep-cultivation of Planctomycetes and their phenomic and genomic characterization uncovers novel biology.</title>
        <authorList>
            <person name="Wiegand S."/>
            <person name="Jogler M."/>
            <person name="Boedeker C."/>
            <person name="Pinto D."/>
            <person name="Vollmers J."/>
            <person name="Rivas-Marin E."/>
            <person name="Kohn T."/>
            <person name="Peeters S.H."/>
            <person name="Heuer A."/>
            <person name="Rast P."/>
            <person name="Oberbeckmann S."/>
            <person name="Bunk B."/>
            <person name="Jeske O."/>
            <person name="Meyerdierks A."/>
            <person name="Storesund J.E."/>
            <person name="Kallscheuer N."/>
            <person name="Luecker S."/>
            <person name="Lage O.M."/>
            <person name="Pohl T."/>
            <person name="Merkel B.J."/>
            <person name="Hornburger P."/>
            <person name="Mueller R.-W."/>
            <person name="Bruemmer F."/>
            <person name="Labrenz M."/>
            <person name="Spormann A.M."/>
            <person name="Op den Camp H."/>
            <person name="Overmann J."/>
            <person name="Amann R."/>
            <person name="Jetten M.S.M."/>
            <person name="Mascher T."/>
            <person name="Medema M.H."/>
            <person name="Devos D.P."/>
            <person name="Kaster A.-K."/>
            <person name="Ovreas L."/>
            <person name="Rohde M."/>
            <person name="Galperin M.Y."/>
            <person name="Jogler C."/>
        </authorList>
    </citation>
    <scope>NUCLEOTIDE SEQUENCE [LARGE SCALE GENOMIC DNA]</scope>
    <source>
        <strain evidence="3 4">EC9</strain>
    </source>
</reference>
<evidence type="ECO:0000313" key="4">
    <source>
        <dbReference type="Proteomes" id="UP000319557"/>
    </source>
</evidence>
<dbReference type="Pfam" id="PF00498">
    <property type="entry name" value="FHA"/>
    <property type="match status" value="1"/>
</dbReference>
<dbReference type="EC" id="3.1.4.52" evidence="3"/>
<dbReference type="KEGG" id="ruv:EC9_09460"/>
<proteinExistence type="predicted"/>